<evidence type="ECO:0000256" key="6">
    <source>
        <dbReference type="ARBA" id="ARBA00022741"/>
    </source>
</evidence>
<dbReference type="PROSITE" id="PS00108">
    <property type="entry name" value="PROTEIN_KINASE_ST"/>
    <property type="match status" value="1"/>
</dbReference>
<dbReference type="GO" id="GO:0030247">
    <property type="term" value="F:polysaccharide binding"/>
    <property type="evidence" value="ECO:0007669"/>
    <property type="project" value="InterPro"/>
</dbReference>
<dbReference type="AlphaFoldDB" id="A0A2C9W2K6"/>
<dbReference type="Gramene" id="Manes.04G100500.1.v8.1">
    <property type="protein sequence ID" value="Manes.04G100500.1.v8.1.CDS"/>
    <property type="gene ID" value="Manes.04G100500.v8.1"/>
</dbReference>
<feature type="chain" id="PRO_5013288194" description="Protein kinase domain-containing protein" evidence="16">
    <location>
        <begin position="25"/>
        <end position="715"/>
    </location>
</feature>
<dbReference type="Gene3D" id="1.10.510.10">
    <property type="entry name" value="Transferase(Phosphotransferase) domain 1"/>
    <property type="match status" value="1"/>
</dbReference>
<evidence type="ECO:0000256" key="13">
    <source>
        <dbReference type="ARBA" id="ARBA00047558"/>
    </source>
</evidence>
<dbReference type="InterPro" id="IPR011009">
    <property type="entry name" value="Kinase-like_dom_sf"/>
</dbReference>
<feature type="transmembrane region" description="Helical" evidence="15">
    <location>
        <begin position="319"/>
        <end position="343"/>
    </location>
</feature>
<keyword evidence="7" id="KW-0418">Kinase</keyword>
<keyword evidence="6" id="KW-0547">Nucleotide-binding</keyword>
<dbReference type="EMBL" id="CM004390">
    <property type="protein sequence ID" value="OAY52655.1"/>
    <property type="molecule type" value="Genomic_DNA"/>
</dbReference>
<dbReference type="InterPro" id="IPR008271">
    <property type="entry name" value="Ser/Thr_kinase_AS"/>
</dbReference>
<evidence type="ECO:0000256" key="16">
    <source>
        <dbReference type="SAM" id="SignalP"/>
    </source>
</evidence>
<dbReference type="InterPro" id="IPR000719">
    <property type="entry name" value="Prot_kinase_dom"/>
</dbReference>
<keyword evidence="9 15" id="KW-1133">Transmembrane helix</keyword>
<evidence type="ECO:0000256" key="12">
    <source>
        <dbReference type="ARBA" id="ARBA00023180"/>
    </source>
</evidence>
<keyword evidence="12" id="KW-0325">Glycoprotein</keyword>
<evidence type="ECO:0000256" key="11">
    <source>
        <dbReference type="ARBA" id="ARBA00023157"/>
    </source>
</evidence>
<dbReference type="CDD" id="cd14066">
    <property type="entry name" value="STKc_IRAK"/>
    <property type="match status" value="1"/>
</dbReference>
<dbReference type="SUPFAM" id="SSF56112">
    <property type="entry name" value="Protein kinase-like (PK-like)"/>
    <property type="match status" value="1"/>
</dbReference>
<keyword evidence="2" id="KW-0723">Serine/threonine-protein kinase</keyword>
<dbReference type="InterPro" id="IPR013695">
    <property type="entry name" value="WAK"/>
</dbReference>
<evidence type="ECO:0000259" key="17">
    <source>
        <dbReference type="PROSITE" id="PS50011"/>
    </source>
</evidence>
<keyword evidence="4 15" id="KW-0812">Transmembrane</keyword>
<evidence type="ECO:0000256" key="1">
    <source>
        <dbReference type="ARBA" id="ARBA00004479"/>
    </source>
</evidence>
<comment type="catalytic activity">
    <reaction evidence="14">
        <text>L-threonyl-[protein] + ATP = O-phospho-L-threonyl-[protein] + ADP + H(+)</text>
        <dbReference type="Rhea" id="RHEA:46608"/>
        <dbReference type="Rhea" id="RHEA-COMP:11060"/>
        <dbReference type="Rhea" id="RHEA-COMP:11605"/>
        <dbReference type="ChEBI" id="CHEBI:15378"/>
        <dbReference type="ChEBI" id="CHEBI:30013"/>
        <dbReference type="ChEBI" id="CHEBI:30616"/>
        <dbReference type="ChEBI" id="CHEBI:61977"/>
        <dbReference type="ChEBI" id="CHEBI:456216"/>
    </reaction>
</comment>
<evidence type="ECO:0000256" key="7">
    <source>
        <dbReference type="ARBA" id="ARBA00022777"/>
    </source>
</evidence>
<sequence>MVAKSVSEVSFSLALLLSIQLATAMAPIAKPNCSDHCGDIEIPYPFGMGKKDCYLNEWFEIECNRSVNPPRAFLSRINMELLDINLGASATVRSPIMSSNCSGWEGDEPICLTGSPFYISNTNSFFAVGCNTKALMMDDQLHRAGCDSFCHGQRDIDSRELLPQLVTTDPIGKDCNGSRCCKITVPSTTQIFNPIFKTIDENQSKDGCKMAFLAVEGAILLASVLPTGYPDVQFPMVLDWTINSTVREAVIERETAECPILHANASEFFCYCNTGYEGNPYLGCTDIDECKIPDYDPCPSLTKCVNTQGSNKCVPDLKWIIIIAAGGVIGVLGVLAILGSWRLNKLRNMQLKKKFFKRNGGLLLQQQLTSGDGSVQKTKIFSAKELEKATDCFSEDTILGEGGQGTVYKGMLTDGRIVAIKKSKVVDEKNVQEFINELIILSQINHRNVVKLLGCCLETEVPLLVYEFIPNGSLFQYLHNQNEEASLPWDMRLRIAAQVAGALAYLHSATSVPIYHRDIKSRNILLDEKNRAKVSDFGISRSITIDQTHLTTRVQGTFGYLDPEHFQTGQFTDKSDVYSFGVVLVELLSCQEPIYKSDSQEILSLSTHFIMLMEENRLFDLVDARILEHSPENEIVEVANLARRCLHVNGKKRPTMKEVAMELERIQSSRSKLNIQPNNGEIEDALSDNVSTTESCETEETLSMDVESLTVNRTW</sequence>
<evidence type="ECO:0000256" key="10">
    <source>
        <dbReference type="ARBA" id="ARBA00023136"/>
    </source>
</evidence>
<protein>
    <recommendedName>
        <fullName evidence="17">Protein kinase domain-containing protein</fullName>
    </recommendedName>
</protein>
<reference evidence="19" key="1">
    <citation type="journal article" date="2016" name="Nat. Biotechnol.">
        <title>Sequencing wild and cultivated cassava and related species reveals extensive interspecific hybridization and genetic diversity.</title>
        <authorList>
            <person name="Bredeson J.V."/>
            <person name="Lyons J.B."/>
            <person name="Prochnik S.E."/>
            <person name="Wu G.A."/>
            <person name="Ha C.M."/>
            <person name="Edsinger-Gonzales E."/>
            <person name="Grimwood J."/>
            <person name="Schmutz J."/>
            <person name="Rabbi I.Y."/>
            <person name="Egesi C."/>
            <person name="Nauluvula P."/>
            <person name="Lebot V."/>
            <person name="Ndunguru J."/>
            <person name="Mkamilo G."/>
            <person name="Bart R.S."/>
            <person name="Setter T.L."/>
            <person name="Gleadow R.M."/>
            <person name="Kulakow P."/>
            <person name="Ferguson M.E."/>
            <person name="Rounsley S."/>
            <person name="Rokhsar D.S."/>
        </authorList>
    </citation>
    <scope>NUCLEOTIDE SEQUENCE [LARGE SCALE GENOMIC DNA]</scope>
    <source>
        <strain evidence="19">cv. AM560-2</strain>
    </source>
</reference>
<name>A0A2C9W2K6_MANES</name>
<dbReference type="InterPro" id="IPR025287">
    <property type="entry name" value="WAK_GUB"/>
</dbReference>
<evidence type="ECO:0000256" key="9">
    <source>
        <dbReference type="ARBA" id="ARBA00022989"/>
    </source>
</evidence>
<dbReference type="InterPro" id="IPR001245">
    <property type="entry name" value="Ser-Thr/Tyr_kinase_cat_dom"/>
</dbReference>
<gene>
    <name evidence="18" type="ORF">MANES_04G100500v8</name>
</gene>
<dbReference type="OrthoDB" id="4062651at2759"/>
<keyword evidence="3" id="KW-0808">Transferase</keyword>
<evidence type="ECO:0000313" key="19">
    <source>
        <dbReference type="Proteomes" id="UP000091857"/>
    </source>
</evidence>
<evidence type="ECO:0000256" key="3">
    <source>
        <dbReference type="ARBA" id="ARBA00022679"/>
    </source>
</evidence>
<evidence type="ECO:0000256" key="8">
    <source>
        <dbReference type="ARBA" id="ARBA00022840"/>
    </source>
</evidence>
<keyword evidence="11" id="KW-1015">Disulfide bond</keyword>
<dbReference type="PANTHER" id="PTHR27005">
    <property type="entry name" value="WALL-ASSOCIATED RECEPTOR KINASE-LIKE 21"/>
    <property type="match status" value="1"/>
</dbReference>
<dbReference type="STRING" id="3983.A0A2C9W2K6"/>
<feature type="signal peptide" evidence="16">
    <location>
        <begin position="1"/>
        <end position="24"/>
    </location>
</feature>
<evidence type="ECO:0000313" key="18">
    <source>
        <dbReference type="EMBL" id="OAY52655.1"/>
    </source>
</evidence>
<dbReference type="PANTHER" id="PTHR27005:SF280">
    <property type="entry name" value="WALL-ASSOCIATED RECEPTOR KINASE-LIKE 8"/>
    <property type="match status" value="1"/>
</dbReference>
<comment type="caution">
    <text evidence="18">The sequence shown here is derived from an EMBL/GenBank/DDBJ whole genome shotgun (WGS) entry which is preliminary data.</text>
</comment>
<organism evidence="18 19">
    <name type="scientific">Manihot esculenta</name>
    <name type="common">Cassava</name>
    <name type="synonym">Jatropha manihot</name>
    <dbReference type="NCBI Taxonomy" id="3983"/>
    <lineage>
        <taxon>Eukaryota</taxon>
        <taxon>Viridiplantae</taxon>
        <taxon>Streptophyta</taxon>
        <taxon>Embryophyta</taxon>
        <taxon>Tracheophyta</taxon>
        <taxon>Spermatophyta</taxon>
        <taxon>Magnoliopsida</taxon>
        <taxon>eudicotyledons</taxon>
        <taxon>Gunneridae</taxon>
        <taxon>Pentapetalae</taxon>
        <taxon>rosids</taxon>
        <taxon>fabids</taxon>
        <taxon>Malpighiales</taxon>
        <taxon>Euphorbiaceae</taxon>
        <taxon>Crotonoideae</taxon>
        <taxon>Manihoteae</taxon>
        <taxon>Manihot</taxon>
    </lineage>
</organism>
<dbReference type="GO" id="GO:0005524">
    <property type="term" value="F:ATP binding"/>
    <property type="evidence" value="ECO:0007669"/>
    <property type="project" value="UniProtKB-KW"/>
</dbReference>
<keyword evidence="8" id="KW-0067">ATP-binding</keyword>
<dbReference type="Pfam" id="PF13947">
    <property type="entry name" value="GUB_WAK_bind"/>
    <property type="match status" value="1"/>
</dbReference>
<dbReference type="Proteomes" id="UP000091857">
    <property type="component" value="Chromosome 4"/>
</dbReference>
<dbReference type="Pfam" id="PF08488">
    <property type="entry name" value="WAK"/>
    <property type="match status" value="1"/>
</dbReference>
<dbReference type="SMART" id="SM00220">
    <property type="entry name" value="S_TKc"/>
    <property type="match status" value="1"/>
</dbReference>
<accession>A0A2C9W2K6</accession>
<comment type="catalytic activity">
    <reaction evidence="13">
        <text>L-seryl-[protein] + ATP = O-phospho-L-seryl-[protein] + ADP + H(+)</text>
        <dbReference type="Rhea" id="RHEA:17989"/>
        <dbReference type="Rhea" id="RHEA-COMP:9863"/>
        <dbReference type="Rhea" id="RHEA-COMP:11604"/>
        <dbReference type="ChEBI" id="CHEBI:15378"/>
        <dbReference type="ChEBI" id="CHEBI:29999"/>
        <dbReference type="ChEBI" id="CHEBI:30616"/>
        <dbReference type="ChEBI" id="CHEBI:83421"/>
        <dbReference type="ChEBI" id="CHEBI:456216"/>
    </reaction>
</comment>
<keyword evidence="10 15" id="KW-0472">Membrane</keyword>
<dbReference type="GO" id="GO:0005886">
    <property type="term" value="C:plasma membrane"/>
    <property type="evidence" value="ECO:0000318"/>
    <property type="project" value="GO_Central"/>
</dbReference>
<dbReference type="InterPro" id="IPR045274">
    <property type="entry name" value="WAK-like"/>
</dbReference>
<proteinExistence type="predicted"/>
<evidence type="ECO:0000256" key="2">
    <source>
        <dbReference type="ARBA" id="ARBA00022527"/>
    </source>
</evidence>
<comment type="subcellular location">
    <subcellularLocation>
        <location evidence="1">Membrane</location>
        <topology evidence="1">Single-pass type I membrane protein</topology>
    </subcellularLocation>
</comment>
<dbReference type="PROSITE" id="PS50011">
    <property type="entry name" value="PROTEIN_KINASE_DOM"/>
    <property type="match status" value="1"/>
</dbReference>
<dbReference type="GO" id="GO:0004674">
    <property type="term" value="F:protein serine/threonine kinase activity"/>
    <property type="evidence" value="ECO:0007669"/>
    <property type="project" value="UniProtKB-KW"/>
</dbReference>
<evidence type="ECO:0000256" key="15">
    <source>
        <dbReference type="SAM" id="Phobius"/>
    </source>
</evidence>
<dbReference type="Pfam" id="PF07714">
    <property type="entry name" value="PK_Tyr_Ser-Thr"/>
    <property type="match status" value="1"/>
</dbReference>
<keyword evidence="19" id="KW-1185">Reference proteome</keyword>
<dbReference type="FunFam" id="3.30.200.20:FF:000043">
    <property type="entry name" value="Wall-associated receptor kinase 2"/>
    <property type="match status" value="1"/>
</dbReference>
<dbReference type="Gene3D" id="3.30.200.20">
    <property type="entry name" value="Phosphorylase Kinase, domain 1"/>
    <property type="match status" value="1"/>
</dbReference>
<evidence type="ECO:0000256" key="4">
    <source>
        <dbReference type="ARBA" id="ARBA00022692"/>
    </source>
</evidence>
<dbReference type="FunFam" id="1.10.510.10:FF:000084">
    <property type="entry name" value="Wall-associated receptor kinase 2"/>
    <property type="match status" value="1"/>
</dbReference>
<evidence type="ECO:0000256" key="14">
    <source>
        <dbReference type="ARBA" id="ARBA00047951"/>
    </source>
</evidence>
<evidence type="ECO:0000256" key="5">
    <source>
        <dbReference type="ARBA" id="ARBA00022729"/>
    </source>
</evidence>
<keyword evidence="5 16" id="KW-0732">Signal</keyword>
<feature type="domain" description="Protein kinase" evidence="17">
    <location>
        <begin position="393"/>
        <end position="666"/>
    </location>
</feature>
<dbReference type="GO" id="GO:0007166">
    <property type="term" value="P:cell surface receptor signaling pathway"/>
    <property type="evidence" value="ECO:0000318"/>
    <property type="project" value="GO_Central"/>
</dbReference>
<dbReference type="Gene3D" id="2.10.25.10">
    <property type="entry name" value="Laminin"/>
    <property type="match status" value="1"/>
</dbReference>